<keyword evidence="5" id="KW-0067">ATP-binding</keyword>
<keyword evidence="4" id="KW-0418">Kinase</keyword>
<evidence type="ECO:0000256" key="3">
    <source>
        <dbReference type="ARBA" id="ARBA00022741"/>
    </source>
</evidence>
<evidence type="ECO:0000259" key="7">
    <source>
        <dbReference type="PROSITE" id="PS50011"/>
    </source>
</evidence>
<dbReference type="InterPro" id="IPR050205">
    <property type="entry name" value="CDPK_Ser/Thr_kinases"/>
</dbReference>
<evidence type="ECO:0000313" key="8">
    <source>
        <dbReference type="EMBL" id="CAK0836966.1"/>
    </source>
</evidence>
<dbReference type="SUPFAM" id="SSF56112">
    <property type="entry name" value="Protein kinase-like (PK-like)"/>
    <property type="match status" value="1"/>
</dbReference>
<evidence type="ECO:0000256" key="6">
    <source>
        <dbReference type="SAM" id="MobiDB-lite"/>
    </source>
</evidence>
<feature type="domain" description="Protein kinase" evidence="7">
    <location>
        <begin position="50"/>
        <end position="257"/>
    </location>
</feature>
<keyword evidence="2" id="KW-0808">Transferase</keyword>
<evidence type="ECO:0000256" key="1">
    <source>
        <dbReference type="ARBA" id="ARBA00022527"/>
    </source>
</evidence>
<reference evidence="8" key="1">
    <citation type="submission" date="2023-10" db="EMBL/GenBank/DDBJ databases">
        <authorList>
            <person name="Chen Y."/>
            <person name="Shah S."/>
            <person name="Dougan E. K."/>
            <person name="Thang M."/>
            <person name="Chan C."/>
        </authorList>
    </citation>
    <scope>NUCLEOTIDE SEQUENCE [LARGE SCALE GENOMIC DNA]</scope>
</reference>
<dbReference type="InterPro" id="IPR000719">
    <property type="entry name" value="Prot_kinase_dom"/>
</dbReference>
<proteinExistence type="predicted"/>
<comment type="caution">
    <text evidence="8">The sequence shown here is derived from an EMBL/GenBank/DDBJ whole genome shotgun (WGS) entry which is preliminary data.</text>
</comment>
<evidence type="ECO:0000256" key="2">
    <source>
        <dbReference type="ARBA" id="ARBA00022679"/>
    </source>
</evidence>
<dbReference type="Proteomes" id="UP001189429">
    <property type="component" value="Unassembled WGS sequence"/>
</dbReference>
<name>A0ABN9SWM9_9DINO</name>
<keyword evidence="1" id="KW-0723">Serine/threonine-protein kinase</keyword>
<gene>
    <name evidence="8" type="ORF">PCOR1329_LOCUS33313</name>
</gene>
<keyword evidence="9" id="KW-1185">Reference proteome</keyword>
<accession>A0ABN9SWM9</accession>
<dbReference type="Gene3D" id="1.10.510.10">
    <property type="entry name" value="Transferase(Phosphotransferase) domain 1"/>
    <property type="match status" value="1"/>
</dbReference>
<feature type="region of interest" description="Disordered" evidence="6">
    <location>
        <begin position="1"/>
        <end position="35"/>
    </location>
</feature>
<evidence type="ECO:0000256" key="5">
    <source>
        <dbReference type="ARBA" id="ARBA00022840"/>
    </source>
</evidence>
<evidence type="ECO:0000256" key="4">
    <source>
        <dbReference type="ARBA" id="ARBA00022777"/>
    </source>
</evidence>
<dbReference type="SMART" id="SM00220">
    <property type="entry name" value="S_TKc"/>
    <property type="match status" value="1"/>
</dbReference>
<keyword evidence="3" id="KW-0547">Nucleotide-binding</keyword>
<dbReference type="Pfam" id="PF00069">
    <property type="entry name" value="Pkinase"/>
    <property type="match status" value="1"/>
</dbReference>
<dbReference type="EMBL" id="CAUYUJ010013958">
    <property type="protein sequence ID" value="CAK0836966.1"/>
    <property type="molecule type" value="Genomic_DNA"/>
</dbReference>
<dbReference type="PROSITE" id="PS50011">
    <property type="entry name" value="PROTEIN_KINASE_DOM"/>
    <property type="match status" value="1"/>
</dbReference>
<feature type="compositionally biased region" description="Low complexity" evidence="6">
    <location>
        <begin position="21"/>
        <end position="30"/>
    </location>
</feature>
<organism evidence="8 9">
    <name type="scientific">Prorocentrum cordatum</name>
    <dbReference type="NCBI Taxonomy" id="2364126"/>
    <lineage>
        <taxon>Eukaryota</taxon>
        <taxon>Sar</taxon>
        <taxon>Alveolata</taxon>
        <taxon>Dinophyceae</taxon>
        <taxon>Prorocentrales</taxon>
        <taxon>Prorocentraceae</taxon>
        <taxon>Prorocentrum</taxon>
    </lineage>
</organism>
<evidence type="ECO:0000313" key="9">
    <source>
        <dbReference type="Proteomes" id="UP001189429"/>
    </source>
</evidence>
<dbReference type="Gene3D" id="3.30.200.20">
    <property type="entry name" value="Phosphorylase Kinase, domain 1"/>
    <property type="match status" value="1"/>
</dbReference>
<dbReference type="InterPro" id="IPR011009">
    <property type="entry name" value="Kinase-like_dom_sf"/>
</dbReference>
<sequence>MGCSGGKAVASPPSARTGGQSPKSRSSSSSTKDPFDAAFILDDTRRIQNFYADEDDGACAMGDMRRVRHKKTQEVRALKTRAKVHVESPELIKQEIDIRRELDHPNIAKLHETFEDHRNIYLVTELCEEGELFDRVIEAGRITEMQAAAVMQQVLSAALHMHERRVCHRNLTIDSFFFASPGPISTKKKRHKHKLSEIRADFLDRRMNPPGDAAPGALCAPGRGFQRRSKKSARSSASVCECVFMPLFAPLPSRKAC</sequence>
<protein>
    <recommendedName>
        <fullName evidence="7">Protein kinase domain-containing protein</fullName>
    </recommendedName>
</protein>
<dbReference type="PANTHER" id="PTHR24349">
    <property type="entry name" value="SERINE/THREONINE-PROTEIN KINASE"/>
    <property type="match status" value="1"/>
</dbReference>